<dbReference type="PANTHER" id="PTHR43797">
    <property type="entry name" value="HOMOCYSTEINE/CYSTEINE SYNTHASE"/>
    <property type="match status" value="1"/>
</dbReference>
<dbReference type="NCBIfam" id="NF006004">
    <property type="entry name" value="PRK08134.1"/>
    <property type="match status" value="1"/>
</dbReference>
<dbReference type="GO" id="GO:0019346">
    <property type="term" value="P:transsulfuration"/>
    <property type="evidence" value="ECO:0007669"/>
    <property type="project" value="InterPro"/>
</dbReference>
<dbReference type="FunFam" id="3.40.640.10:FF:000035">
    <property type="entry name" value="O-succinylhomoserine sulfhydrylase"/>
    <property type="match status" value="1"/>
</dbReference>
<comment type="similarity">
    <text evidence="2 6">Belongs to the trans-sulfuration enzymes family.</text>
</comment>
<dbReference type="InterPro" id="IPR015421">
    <property type="entry name" value="PyrdxlP-dep_Trfase_major"/>
</dbReference>
<dbReference type="PROSITE" id="PS00868">
    <property type="entry name" value="CYS_MET_METAB_PP"/>
    <property type="match status" value="1"/>
</dbReference>
<dbReference type="Pfam" id="PF01053">
    <property type="entry name" value="Cys_Met_Meta_PP"/>
    <property type="match status" value="1"/>
</dbReference>
<dbReference type="InterPro" id="IPR000277">
    <property type="entry name" value="Cys/Met-Metab_PyrdxlP-dep_enz"/>
</dbReference>
<evidence type="ECO:0000256" key="3">
    <source>
        <dbReference type="ARBA" id="ARBA00022679"/>
    </source>
</evidence>
<dbReference type="EMBL" id="FOCW01000007">
    <property type="protein sequence ID" value="SEN81139.1"/>
    <property type="molecule type" value="Genomic_DNA"/>
</dbReference>
<keyword evidence="8" id="KW-1185">Reference proteome</keyword>
<feature type="modified residue" description="N6-(pyridoxal phosphate)lysine" evidence="5">
    <location>
        <position position="210"/>
    </location>
</feature>
<reference evidence="7 8" key="1">
    <citation type="submission" date="2016-10" db="EMBL/GenBank/DDBJ databases">
        <authorList>
            <person name="de Groot N.N."/>
        </authorList>
    </citation>
    <scope>NUCLEOTIDE SEQUENCE [LARGE SCALE GENOMIC DNA]</scope>
    <source>
        <strain evidence="7 8">DSM 15123</strain>
    </source>
</reference>
<proteinExistence type="inferred from homology"/>
<dbReference type="GO" id="GO:0003961">
    <property type="term" value="F:O-acetylhomoserine aminocarboxypropyltransferase activity"/>
    <property type="evidence" value="ECO:0007669"/>
    <property type="project" value="TreeGrafter"/>
</dbReference>
<dbReference type="InterPro" id="IPR015422">
    <property type="entry name" value="PyrdxlP-dep_Trfase_small"/>
</dbReference>
<dbReference type="GO" id="GO:0004124">
    <property type="term" value="F:cysteine synthase activity"/>
    <property type="evidence" value="ECO:0007669"/>
    <property type="project" value="TreeGrafter"/>
</dbReference>
<sequence length="438" mass="46410">MPGYANPGFDTLALHAGATPDPATGARAVPIHLTTSFVFQDSDHAAALFNMERAGHVYSRISNPTNAVLEQRMAALEGGVGAIAVASGQAALHLIISTLMGTGSHIVASAALYGGSHNLLSYTLPRFGIETTFVPPGDLEAWRNAVQPNTKLFFGETVGNPGLDVLDIPAVADIAHAAGVPLVVDSTLTTPYLVKPLELGADIVYHSATKFLSGHGTVMGGVVIDGGRFDWEESGKFPELTEPYDGFHGMVFSEESSTGAFLLRARREGLRDFGAALSPHSAWLILQGLETLPLRMERHMANTEKVVNFLASHPFVTRVGHPLLESHPSHALAGKLLRHGTRGAGSVFSFDIAGNRAQGKVFIESLKLFSHLANVGDCRSLVIHPASTTHFRMDNAALAQAGITQGTIRLSIGLEDPDDLIDDLKRALKAAEKAGGQA</sequence>
<name>A0A1H8JKA0_9BURK</name>
<dbReference type="AlphaFoldDB" id="A0A1H8JKA0"/>
<evidence type="ECO:0000256" key="1">
    <source>
        <dbReference type="ARBA" id="ARBA00001933"/>
    </source>
</evidence>
<dbReference type="Proteomes" id="UP000199531">
    <property type="component" value="Unassembled WGS sequence"/>
</dbReference>
<dbReference type="Gene3D" id="3.90.1150.10">
    <property type="entry name" value="Aspartate Aminotransferase, domain 1"/>
    <property type="match status" value="1"/>
</dbReference>
<dbReference type="InterPro" id="IPR015424">
    <property type="entry name" value="PyrdxlP-dep_Trfase"/>
</dbReference>
<dbReference type="PANTHER" id="PTHR43797:SF2">
    <property type="entry name" value="HOMOCYSTEINE_CYSTEINE SYNTHASE"/>
    <property type="match status" value="1"/>
</dbReference>
<evidence type="ECO:0000256" key="6">
    <source>
        <dbReference type="RuleBase" id="RU362118"/>
    </source>
</evidence>
<dbReference type="GO" id="GO:0005737">
    <property type="term" value="C:cytoplasm"/>
    <property type="evidence" value="ECO:0007669"/>
    <property type="project" value="TreeGrafter"/>
</dbReference>
<keyword evidence="3" id="KW-0808">Transferase</keyword>
<dbReference type="InterPro" id="IPR006235">
    <property type="entry name" value="OAc-hSer/O-AcSer_sulfhydrylase"/>
</dbReference>
<dbReference type="GO" id="GO:0071269">
    <property type="term" value="P:L-homocysteine biosynthetic process"/>
    <property type="evidence" value="ECO:0007669"/>
    <property type="project" value="TreeGrafter"/>
</dbReference>
<evidence type="ECO:0000256" key="4">
    <source>
        <dbReference type="ARBA" id="ARBA00022898"/>
    </source>
</evidence>
<keyword evidence="4 5" id="KW-0663">Pyridoxal phosphate</keyword>
<evidence type="ECO:0000256" key="5">
    <source>
        <dbReference type="PIRSR" id="PIRSR001434-2"/>
    </source>
</evidence>
<evidence type="ECO:0000313" key="8">
    <source>
        <dbReference type="Proteomes" id="UP000199531"/>
    </source>
</evidence>
<dbReference type="GO" id="GO:0030170">
    <property type="term" value="F:pyridoxal phosphate binding"/>
    <property type="evidence" value="ECO:0007669"/>
    <property type="project" value="InterPro"/>
</dbReference>
<evidence type="ECO:0000313" key="7">
    <source>
        <dbReference type="EMBL" id="SEN81139.1"/>
    </source>
</evidence>
<dbReference type="InterPro" id="IPR054542">
    <property type="entry name" value="Cys_met_metab_PP"/>
</dbReference>
<comment type="cofactor">
    <cofactor evidence="1 6">
        <name>pyridoxal 5'-phosphate</name>
        <dbReference type="ChEBI" id="CHEBI:597326"/>
    </cofactor>
</comment>
<dbReference type="GO" id="GO:0006535">
    <property type="term" value="P:cysteine biosynthetic process from serine"/>
    <property type="evidence" value="ECO:0007669"/>
    <property type="project" value="TreeGrafter"/>
</dbReference>
<organism evidence="7 8">
    <name type="scientific">Brachymonas denitrificans DSM 15123</name>
    <dbReference type="NCBI Taxonomy" id="1121117"/>
    <lineage>
        <taxon>Bacteria</taxon>
        <taxon>Pseudomonadati</taxon>
        <taxon>Pseudomonadota</taxon>
        <taxon>Betaproteobacteria</taxon>
        <taxon>Burkholderiales</taxon>
        <taxon>Comamonadaceae</taxon>
        <taxon>Brachymonas</taxon>
    </lineage>
</organism>
<dbReference type="NCBIfam" id="TIGR01326">
    <property type="entry name" value="OAH_OAS_sulfhy"/>
    <property type="match status" value="1"/>
</dbReference>
<protein>
    <submittedName>
        <fullName evidence="7">O-acetylhomoserine sulfhydrylase</fullName>
    </submittedName>
</protein>
<dbReference type="STRING" id="1121117.SAMN02745977_02084"/>
<gene>
    <name evidence="7" type="ORF">SAMN02745977_02084</name>
</gene>
<dbReference type="OrthoDB" id="9805807at2"/>
<dbReference type="SUPFAM" id="SSF53383">
    <property type="entry name" value="PLP-dependent transferases"/>
    <property type="match status" value="1"/>
</dbReference>
<dbReference type="CDD" id="cd00614">
    <property type="entry name" value="CGS_like"/>
    <property type="match status" value="1"/>
</dbReference>
<dbReference type="RefSeq" id="WP_091817567.1">
    <property type="nucleotide sequence ID" value="NZ_FOCW01000007.1"/>
</dbReference>
<evidence type="ECO:0000256" key="2">
    <source>
        <dbReference type="ARBA" id="ARBA00009077"/>
    </source>
</evidence>
<dbReference type="Gene3D" id="3.40.640.10">
    <property type="entry name" value="Type I PLP-dependent aspartate aminotransferase-like (Major domain)"/>
    <property type="match status" value="1"/>
</dbReference>
<dbReference type="PIRSF" id="PIRSF001434">
    <property type="entry name" value="CGS"/>
    <property type="match status" value="1"/>
</dbReference>
<accession>A0A1H8JKA0</accession>